<proteinExistence type="predicted"/>
<sequence length="644" mass="74471">MGSMEQNSNCTFIHDYPNSNIITTIYYESGGKSHSRKYIIHSLGIYPSNLLNKKTRISGTILFGFDIPCLIEARKSILIPINRKNSFTALTSRSQQNKRIKLLAKDIERASQIILKQQNFDNTKIRYIELEIGDEIVGIDLSKVNLDFTRIRQDAVVCACDEALIPRDGYRHLAAISPNLEREYQISNRRNEISKYMETIIPIYNCKIELDNVQNNSNNSSNFSNNNSVNSNFSLTNDQSGICSYRSIKDLLNTLIPIWKKKSILNIGDNIKLKFGGDGHIVTNKYSHVMFTMCLLNEGDEVLKPDKQYCILLYIGKEQYEKLSIAVSKFSNELDSLKSAGFIDQDNITWSIEFYFSGDWKFMALVKGLKAANSKYFCLFCECPKDSRGNLNLQWNISENKKGIEHPSLFPIIELDHWIPDELHVMLRITDVLMDCLFRDLMIDLNEFKKAIKILIEKEMQRIGLTHFQFFESKSKGKSWDWTSLTGPDKLIMLQHFDVTKFIAGDRGRKISFLWKEFFSLYQFLRKDSFTDAEINSFEVNAKNWIKLFCELTIGKSNSINQKRGMFNPTDITPYMHIFVFHIPEFLRKLQHKGLNMRQFSTSSKIIFGRTTMGGGNNSNNNSVLHDILSFENRQLYYLMNDTS</sequence>
<dbReference type="HOGENOM" id="CLU_024816_1_1_1"/>
<reference evidence="1" key="1">
    <citation type="submission" date="2013-07" db="EMBL/GenBank/DDBJ databases">
        <title>The genome of an arbuscular mycorrhizal fungus provides insights into the evolution of the oldest plant symbiosis.</title>
        <authorList>
            <consortium name="DOE Joint Genome Institute"/>
            <person name="Tisserant E."/>
            <person name="Malbreil M."/>
            <person name="Kuo A."/>
            <person name="Kohler A."/>
            <person name="Symeonidi A."/>
            <person name="Balestrini R."/>
            <person name="Charron P."/>
            <person name="Duensing N."/>
            <person name="Frei-dit-Frey N."/>
            <person name="Gianinazzi-Pearson V."/>
            <person name="Gilbert B."/>
            <person name="Handa Y."/>
            <person name="Hijri M."/>
            <person name="Kaul R."/>
            <person name="Kawaguchi M."/>
            <person name="Krajinski F."/>
            <person name="Lammers P."/>
            <person name="Lapierre D."/>
            <person name="Masclaux F.G."/>
            <person name="Murat C."/>
            <person name="Morin E."/>
            <person name="Ndikumana S."/>
            <person name="Pagni M."/>
            <person name="Petitpierre D."/>
            <person name="Requena N."/>
            <person name="Rosikiewicz P."/>
            <person name="Riley R."/>
            <person name="Saito K."/>
            <person name="San Clemente H."/>
            <person name="Shapiro H."/>
            <person name="van Tuinen D."/>
            <person name="Becard G."/>
            <person name="Bonfante P."/>
            <person name="Paszkowski U."/>
            <person name="Shachar-Hill Y."/>
            <person name="Young J.P."/>
            <person name="Sanders I.R."/>
            <person name="Henrissat B."/>
            <person name="Rensing S.A."/>
            <person name="Grigoriev I.V."/>
            <person name="Corradi N."/>
            <person name="Roux C."/>
            <person name="Martin F."/>
        </authorList>
    </citation>
    <scope>NUCLEOTIDE SEQUENCE</scope>
    <source>
        <strain evidence="1">DAOM 197198</strain>
    </source>
</reference>
<dbReference type="PANTHER" id="PTHR31424">
    <property type="entry name" value="PROTEIN CBG23806"/>
    <property type="match status" value="1"/>
</dbReference>
<organism evidence="1">
    <name type="scientific">Rhizophagus irregularis (strain DAOM 181602 / DAOM 197198 / MUCL 43194)</name>
    <name type="common">Arbuscular mycorrhizal fungus</name>
    <name type="synonym">Glomus intraradices</name>
    <dbReference type="NCBI Taxonomy" id="747089"/>
    <lineage>
        <taxon>Eukaryota</taxon>
        <taxon>Fungi</taxon>
        <taxon>Fungi incertae sedis</taxon>
        <taxon>Mucoromycota</taxon>
        <taxon>Glomeromycotina</taxon>
        <taxon>Glomeromycetes</taxon>
        <taxon>Glomerales</taxon>
        <taxon>Glomeraceae</taxon>
        <taxon>Rhizophagus</taxon>
    </lineage>
</organism>
<dbReference type="PANTHER" id="PTHR31424:SF5">
    <property type="entry name" value="APPLE DOMAIN-CONTAINING PROTEIN"/>
    <property type="match status" value="1"/>
</dbReference>
<dbReference type="AlphaFoldDB" id="U9UBF1"/>
<dbReference type="VEuPathDB" id="FungiDB:RhiirFUN_019168"/>
<accession>U9UBF1</accession>
<protein>
    <submittedName>
        <fullName evidence="1">Uncharacterized protein</fullName>
    </submittedName>
</protein>
<evidence type="ECO:0000313" key="1">
    <source>
        <dbReference type="EMBL" id="ESA12951.1"/>
    </source>
</evidence>
<name>U9UBF1_RHIID</name>
<gene>
    <name evidence="1" type="ORF">GLOINDRAFT_26561</name>
</gene>
<dbReference type="EMBL" id="KI284383">
    <property type="protein sequence ID" value="ESA12951.1"/>
    <property type="molecule type" value="Genomic_DNA"/>
</dbReference>